<evidence type="ECO:0000256" key="2">
    <source>
        <dbReference type="SAM" id="Phobius"/>
    </source>
</evidence>
<dbReference type="Pfam" id="PF04977">
    <property type="entry name" value="DivIC"/>
    <property type="match status" value="1"/>
</dbReference>
<proteinExistence type="predicted"/>
<keyword evidence="2" id="KW-0812">Transmembrane</keyword>
<name>B2KBA6_ELUMP</name>
<dbReference type="AlphaFoldDB" id="B2KBA6"/>
<evidence type="ECO:0000313" key="4">
    <source>
        <dbReference type="Proteomes" id="UP000001029"/>
    </source>
</evidence>
<keyword evidence="1" id="KW-0175">Coiled coil</keyword>
<feature type="transmembrane region" description="Helical" evidence="2">
    <location>
        <begin position="16"/>
        <end position="36"/>
    </location>
</feature>
<dbReference type="OrthoDB" id="2991180at2"/>
<dbReference type="RefSeq" id="WP_012414543.1">
    <property type="nucleotide sequence ID" value="NC_010644.1"/>
</dbReference>
<dbReference type="HOGENOM" id="CLU_2259347_0_0_0"/>
<keyword evidence="2" id="KW-1133">Transmembrane helix</keyword>
<organism evidence="3 4">
    <name type="scientific">Elusimicrobium minutum (strain Pei191)</name>
    <dbReference type="NCBI Taxonomy" id="445932"/>
    <lineage>
        <taxon>Bacteria</taxon>
        <taxon>Pseudomonadati</taxon>
        <taxon>Elusimicrobiota</taxon>
        <taxon>Elusimicrobia</taxon>
        <taxon>Elusimicrobiales</taxon>
        <taxon>Elusimicrobiaceae</taxon>
        <taxon>Elusimicrobium</taxon>
    </lineage>
</organism>
<dbReference type="STRING" id="445932.Emin_0371"/>
<keyword evidence="4" id="KW-1185">Reference proteome</keyword>
<dbReference type="EMBL" id="CP001055">
    <property type="protein sequence ID" value="ACC97928.1"/>
    <property type="molecule type" value="Genomic_DNA"/>
</dbReference>
<gene>
    <name evidence="3" type="ordered locus">Emin_0371</name>
</gene>
<dbReference type="InterPro" id="IPR007060">
    <property type="entry name" value="FtsL/DivIC"/>
</dbReference>
<dbReference type="Proteomes" id="UP000001029">
    <property type="component" value="Chromosome"/>
</dbReference>
<evidence type="ECO:0000313" key="3">
    <source>
        <dbReference type="EMBL" id="ACC97928.1"/>
    </source>
</evidence>
<protein>
    <submittedName>
        <fullName evidence="3">Septum formation initiator</fullName>
    </submittedName>
</protein>
<accession>B2KBA6</accession>
<sequence>MDKFINNVKKKLKPRHIILAAMVLFVLFNGSLYGLIHNRIELAKLRKRNIELDKEFAELEKQLGKLESGDKKYLEDIARVKYHLSKPGEIEFRLVTQNKKSGE</sequence>
<feature type="coiled-coil region" evidence="1">
    <location>
        <begin position="40"/>
        <end position="69"/>
    </location>
</feature>
<dbReference type="KEGG" id="emi:Emin_0371"/>
<evidence type="ECO:0000256" key="1">
    <source>
        <dbReference type="SAM" id="Coils"/>
    </source>
</evidence>
<keyword evidence="2" id="KW-0472">Membrane</keyword>
<reference evidence="3 4" key="1">
    <citation type="journal article" date="2009" name="Appl. Environ. Microbiol.">
        <title>Genomic analysis of 'Elusimicrobium minutum,' the first cultivated representative of the phylum 'Elusimicrobia' (formerly termite group 1).</title>
        <authorList>
            <person name="Herlemann D.P.R."/>
            <person name="Geissinger O."/>
            <person name="Ikeda-Ohtsubo W."/>
            <person name="Kunin V."/>
            <person name="Sun H."/>
            <person name="Lapidus A."/>
            <person name="Hugenholtz P."/>
            <person name="Brune A."/>
        </authorList>
    </citation>
    <scope>NUCLEOTIDE SEQUENCE [LARGE SCALE GENOMIC DNA]</scope>
    <source>
        <strain evidence="3 4">Pei191</strain>
    </source>
</reference>